<comment type="pathway">
    <text evidence="3 10">Carbohydrate degradation; pentose phosphate pathway; D-glyceraldehyde 3-phosphate and beta-D-fructose 6-phosphate from D-ribose 5-phosphate and D-xylulose 5-phosphate (non-oxidative stage): step 2/3.</text>
</comment>
<evidence type="ECO:0000256" key="4">
    <source>
        <dbReference type="ARBA" id="ARBA00008426"/>
    </source>
</evidence>
<dbReference type="Proteomes" id="UP000672039">
    <property type="component" value="Chromosome"/>
</dbReference>
<comment type="function">
    <text evidence="1 10">Transaldolase is important for the balance of metabolites in the pentose-phosphate pathway.</text>
</comment>
<dbReference type="GO" id="GO:0004801">
    <property type="term" value="F:transaldolase activity"/>
    <property type="evidence" value="ECO:0007669"/>
    <property type="project" value="UniProtKB-EC"/>
</dbReference>
<dbReference type="Pfam" id="PF00923">
    <property type="entry name" value="TAL_FSA"/>
    <property type="match status" value="1"/>
</dbReference>
<evidence type="ECO:0000256" key="8">
    <source>
        <dbReference type="ARBA" id="ARBA00023126"/>
    </source>
</evidence>
<keyword evidence="6 10" id="KW-0963">Cytoplasm</keyword>
<accession>A0ABX7WS40</accession>
<dbReference type="RefSeq" id="WP_210222637.1">
    <property type="nucleotide sequence ID" value="NZ_CP072801.1"/>
</dbReference>
<keyword evidence="8 10" id="KW-0570">Pentose shunt</keyword>
<keyword evidence="9 10" id="KW-0704">Schiff base</keyword>
<evidence type="ECO:0000256" key="2">
    <source>
        <dbReference type="ARBA" id="ARBA00004496"/>
    </source>
</evidence>
<dbReference type="HAMAP" id="MF_00493">
    <property type="entry name" value="Transaldolase_2"/>
    <property type="match status" value="1"/>
</dbReference>
<dbReference type="CDD" id="cd00955">
    <property type="entry name" value="Transaldolase_like"/>
    <property type="match status" value="1"/>
</dbReference>
<reference evidence="11 12" key="1">
    <citation type="submission" date="2021-04" db="EMBL/GenBank/DDBJ databases">
        <title>Genomics, taxonomy and metabolism of representatives of sulfur bacteria of the genus Thiothrix: Thiothrix fructosivorans QT, Thiothrix unzii A1T and three new species, Thiothrix subterranea sp. nov., Thiothrix litoralis sp. nov. and 'Candidatus Thiothrix anitrata' sp. nov.</title>
        <authorList>
            <person name="Ravin N.V."/>
            <person name="Smolyakov D."/>
            <person name="Rudenko T.S."/>
            <person name="Mardanov A.V."/>
            <person name="Beletsky A.V."/>
            <person name="Markov N.D."/>
            <person name="Fomenkov A.I."/>
            <person name="Roberts R.J."/>
            <person name="Karnachuk O.V."/>
            <person name="Novikov A."/>
            <person name="Grabovich M.Y."/>
        </authorList>
    </citation>
    <scope>NUCLEOTIDE SEQUENCE [LARGE SCALE GENOMIC DNA]</scope>
    <source>
        <strain evidence="11 12">AS</strain>
    </source>
</reference>
<dbReference type="PIRSF" id="PIRSF036915">
    <property type="entry name" value="Trnald_Bac_Plnt"/>
    <property type="match status" value="1"/>
</dbReference>
<evidence type="ECO:0000256" key="9">
    <source>
        <dbReference type="ARBA" id="ARBA00023270"/>
    </source>
</evidence>
<name>A0ABX7WS40_9GAMM</name>
<protein>
    <recommendedName>
        <fullName evidence="5 10">Transaldolase</fullName>
        <ecNumber evidence="5 10">2.2.1.2</ecNumber>
    </recommendedName>
</protein>
<dbReference type="EC" id="2.2.1.2" evidence="5 10"/>
<evidence type="ECO:0000256" key="3">
    <source>
        <dbReference type="ARBA" id="ARBA00004857"/>
    </source>
</evidence>
<comment type="subcellular location">
    <subcellularLocation>
        <location evidence="2 10">Cytoplasm</location>
    </subcellularLocation>
</comment>
<dbReference type="PANTHER" id="PTHR10683:SF31">
    <property type="entry name" value="TRANSALDOLASE"/>
    <property type="match status" value="1"/>
</dbReference>
<dbReference type="SUPFAM" id="SSF51569">
    <property type="entry name" value="Aldolase"/>
    <property type="match status" value="1"/>
</dbReference>
<sequence length="359" mass="38801">MNTPPNTPTSRLQQAGVSLWLDNITRTLLDDGTLQGYIDEYNVTGLTSNPSIFDQAIDSGAYDAAIQHKLAAGKSGEALFFELAMEDLRRAADLFKPEHERSKGLDGWVSLEVSPLLAYDTASTLAEAQRLYAEADRANLFIKIPGTKEGLPAIEEATFAGVPVNVTLLFSMEQYLAAAEAWLRGVERRMAAGLNPDVRSVASVFISRWDKAVAGKVPDTLNNQLGVAIGKRTYQVYREFLGSKRFTAVQQAGVQPQRLLWASTGTKDPVLPASFYIDSLIAPDTINTIPEKTLLAYREHGAGGMPLSPDGGDANSILAAFAQAGVDYHALADKLQQDGAAAFVESWHKLLATIASKSE</sequence>
<evidence type="ECO:0000256" key="6">
    <source>
        <dbReference type="ARBA" id="ARBA00022490"/>
    </source>
</evidence>
<comment type="catalytic activity">
    <reaction evidence="10">
        <text>D-sedoheptulose 7-phosphate + D-glyceraldehyde 3-phosphate = D-erythrose 4-phosphate + beta-D-fructose 6-phosphate</text>
        <dbReference type="Rhea" id="RHEA:17053"/>
        <dbReference type="ChEBI" id="CHEBI:16897"/>
        <dbReference type="ChEBI" id="CHEBI:57483"/>
        <dbReference type="ChEBI" id="CHEBI:57634"/>
        <dbReference type="ChEBI" id="CHEBI:59776"/>
        <dbReference type="EC" id="2.2.1.2"/>
    </reaction>
</comment>
<keyword evidence="12" id="KW-1185">Reference proteome</keyword>
<dbReference type="InterPro" id="IPR013785">
    <property type="entry name" value="Aldolase_TIM"/>
</dbReference>
<organism evidence="11 12">
    <name type="scientific">Thiothrix litoralis</name>
    <dbReference type="NCBI Taxonomy" id="2891210"/>
    <lineage>
        <taxon>Bacteria</taxon>
        <taxon>Pseudomonadati</taxon>
        <taxon>Pseudomonadota</taxon>
        <taxon>Gammaproteobacteria</taxon>
        <taxon>Thiotrichales</taxon>
        <taxon>Thiotrichaceae</taxon>
        <taxon>Thiothrix</taxon>
    </lineage>
</organism>
<feature type="active site" description="Schiff-base intermediate with substrate" evidence="10">
    <location>
        <position position="143"/>
    </location>
</feature>
<evidence type="ECO:0000313" key="12">
    <source>
        <dbReference type="Proteomes" id="UP000672039"/>
    </source>
</evidence>
<dbReference type="NCBIfam" id="TIGR00876">
    <property type="entry name" value="tal_mycobact"/>
    <property type="match status" value="1"/>
</dbReference>
<dbReference type="EMBL" id="CP072801">
    <property type="protein sequence ID" value="QTR46297.1"/>
    <property type="molecule type" value="Genomic_DNA"/>
</dbReference>
<evidence type="ECO:0000256" key="5">
    <source>
        <dbReference type="ARBA" id="ARBA00013151"/>
    </source>
</evidence>
<evidence type="ECO:0000256" key="10">
    <source>
        <dbReference type="HAMAP-Rule" id="MF_00493"/>
    </source>
</evidence>
<evidence type="ECO:0000256" key="1">
    <source>
        <dbReference type="ARBA" id="ARBA00003518"/>
    </source>
</evidence>
<dbReference type="Gene3D" id="3.20.20.70">
    <property type="entry name" value="Aldolase class I"/>
    <property type="match status" value="1"/>
</dbReference>
<gene>
    <name evidence="10 11" type="primary">tal</name>
    <name evidence="11" type="ORF">J9253_20390</name>
</gene>
<keyword evidence="7 10" id="KW-0808">Transferase</keyword>
<dbReference type="NCBIfam" id="NF002881">
    <property type="entry name" value="PRK03343.1"/>
    <property type="match status" value="1"/>
</dbReference>
<evidence type="ECO:0000256" key="7">
    <source>
        <dbReference type="ARBA" id="ARBA00022679"/>
    </source>
</evidence>
<dbReference type="PANTHER" id="PTHR10683">
    <property type="entry name" value="TRANSALDOLASE"/>
    <property type="match status" value="1"/>
</dbReference>
<proteinExistence type="inferred from homology"/>
<dbReference type="InterPro" id="IPR001585">
    <property type="entry name" value="TAL/FSA"/>
</dbReference>
<comment type="similarity">
    <text evidence="4 10">Belongs to the transaldolase family. Type 2 subfamily.</text>
</comment>
<dbReference type="InterPro" id="IPR004732">
    <property type="entry name" value="Transaldolase_2"/>
</dbReference>
<evidence type="ECO:0000313" key="11">
    <source>
        <dbReference type="EMBL" id="QTR46297.1"/>
    </source>
</evidence>